<evidence type="ECO:0000256" key="2">
    <source>
        <dbReference type="ARBA" id="ARBA00004282"/>
    </source>
</evidence>
<evidence type="ECO:0000256" key="15">
    <source>
        <dbReference type="ARBA" id="ARBA00023319"/>
    </source>
</evidence>
<dbReference type="GO" id="GO:0005886">
    <property type="term" value="C:plasma membrane"/>
    <property type="evidence" value="ECO:0007669"/>
    <property type="project" value="UniProtKB-SubCell"/>
</dbReference>
<evidence type="ECO:0000259" key="19">
    <source>
        <dbReference type="PROSITE" id="PS50835"/>
    </source>
</evidence>
<organism evidence="20 21">
    <name type="scientific">Coilia grayii</name>
    <name type="common">Gray's grenadier anchovy</name>
    <dbReference type="NCBI Taxonomy" id="363190"/>
    <lineage>
        <taxon>Eukaryota</taxon>
        <taxon>Metazoa</taxon>
        <taxon>Chordata</taxon>
        <taxon>Craniata</taxon>
        <taxon>Vertebrata</taxon>
        <taxon>Euteleostomi</taxon>
        <taxon>Actinopterygii</taxon>
        <taxon>Neopterygii</taxon>
        <taxon>Teleostei</taxon>
        <taxon>Clupei</taxon>
        <taxon>Clupeiformes</taxon>
        <taxon>Clupeoidei</taxon>
        <taxon>Engraulidae</taxon>
        <taxon>Coilinae</taxon>
        <taxon>Coilia</taxon>
    </lineage>
</organism>
<dbReference type="InterPro" id="IPR036179">
    <property type="entry name" value="Ig-like_dom_sf"/>
</dbReference>
<dbReference type="AlphaFoldDB" id="A0ABD1JJ00"/>
<keyword evidence="10" id="KW-0965">Cell junction</keyword>
<feature type="domain" description="Ig-like" evidence="19">
    <location>
        <begin position="319"/>
        <end position="399"/>
    </location>
</feature>
<keyword evidence="7 18" id="KW-0732">Signal</keyword>
<keyword evidence="8" id="KW-0677">Repeat</keyword>
<evidence type="ECO:0000256" key="4">
    <source>
        <dbReference type="ARBA" id="ARBA00022475"/>
    </source>
</evidence>
<feature type="domain" description="Ig-like" evidence="19">
    <location>
        <begin position="503"/>
        <end position="592"/>
    </location>
</feature>
<keyword evidence="13" id="KW-1015">Disulfide bond</keyword>
<evidence type="ECO:0000256" key="10">
    <source>
        <dbReference type="ARBA" id="ARBA00022949"/>
    </source>
</evidence>
<evidence type="ECO:0000313" key="21">
    <source>
        <dbReference type="Proteomes" id="UP001591681"/>
    </source>
</evidence>
<feature type="chain" id="PRO_5044851732" description="Platelet endothelial cell adhesion molecule" evidence="18">
    <location>
        <begin position="34"/>
        <end position="676"/>
    </location>
</feature>
<dbReference type="EMBL" id="JBHFQA010000015">
    <property type="protein sequence ID" value="KAL2087139.1"/>
    <property type="molecule type" value="Genomic_DNA"/>
</dbReference>
<protein>
    <recommendedName>
        <fullName evidence="16">Platelet endothelial cell adhesion molecule</fullName>
    </recommendedName>
</protein>
<dbReference type="InterPro" id="IPR013783">
    <property type="entry name" value="Ig-like_fold"/>
</dbReference>
<dbReference type="PROSITE" id="PS50835">
    <property type="entry name" value="IG_LIKE"/>
    <property type="match status" value="2"/>
</dbReference>
<reference evidence="20 21" key="1">
    <citation type="submission" date="2024-09" db="EMBL/GenBank/DDBJ databases">
        <title>A chromosome-level genome assembly of Gray's grenadier anchovy, Coilia grayii.</title>
        <authorList>
            <person name="Fu Z."/>
        </authorList>
    </citation>
    <scope>NUCLEOTIDE SEQUENCE [LARGE SCALE GENOMIC DNA]</scope>
    <source>
        <strain evidence="20">G4</strain>
        <tissue evidence="20">Muscle</tissue>
    </source>
</reference>
<evidence type="ECO:0000256" key="6">
    <source>
        <dbReference type="ARBA" id="ARBA00022692"/>
    </source>
</evidence>
<evidence type="ECO:0000256" key="9">
    <source>
        <dbReference type="ARBA" id="ARBA00022889"/>
    </source>
</evidence>
<keyword evidence="12 17" id="KW-0472">Membrane</keyword>
<gene>
    <name evidence="20" type="ORF">ACEWY4_018198</name>
</gene>
<keyword evidence="5" id="KW-0597">Phosphoprotein</keyword>
<keyword evidence="4" id="KW-1003">Cell membrane</keyword>
<evidence type="ECO:0000256" key="17">
    <source>
        <dbReference type="SAM" id="Phobius"/>
    </source>
</evidence>
<dbReference type="GO" id="GO:0045121">
    <property type="term" value="C:membrane raft"/>
    <property type="evidence" value="ECO:0007669"/>
    <property type="project" value="UniProtKB-SubCell"/>
</dbReference>
<keyword evidence="14" id="KW-0325">Glycoprotein</keyword>
<dbReference type="Proteomes" id="UP001591681">
    <property type="component" value="Unassembled WGS sequence"/>
</dbReference>
<comment type="subcellular location">
    <subcellularLocation>
        <location evidence="2">Cell junction</location>
    </subcellularLocation>
    <subcellularLocation>
        <location evidence="1">Cell membrane</location>
        <topology evidence="1">Single-pass type I membrane protein</topology>
    </subcellularLocation>
    <subcellularLocation>
        <location evidence="3">Membrane raft</location>
    </subcellularLocation>
</comment>
<dbReference type="InterPro" id="IPR003599">
    <property type="entry name" value="Ig_sub"/>
</dbReference>
<evidence type="ECO:0000256" key="18">
    <source>
        <dbReference type="SAM" id="SignalP"/>
    </source>
</evidence>
<evidence type="ECO:0000256" key="14">
    <source>
        <dbReference type="ARBA" id="ARBA00023180"/>
    </source>
</evidence>
<dbReference type="Pfam" id="PF13927">
    <property type="entry name" value="Ig_3"/>
    <property type="match status" value="1"/>
</dbReference>
<dbReference type="PANTHER" id="PTHR11481">
    <property type="entry name" value="IMMUNOGLOBULIN FC RECEPTOR"/>
    <property type="match status" value="1"/>
</dbReference>
<keyword evidence="15" id="KW-0393">Immunoglobulin domain</keyword>
<name>A0ABD1JJ00_9TELE</name>
<feature type="transmembrane region" description="Helical" evidence="17">
    <location>
        <begin position="599"/>
        <end position="618"/>
    </location>
</feature>
<sequence>MWDRKRPSHRMSTCHLLFLLLILLFTCQVRVKADVSVDNVHISFEPSRSVDRATQVTVKCQAIISRGQSAPRVELGIMKDNRLVMNTTDENAWEHPIASARAADMGTYKCLWSAPGKQGSSEGEKLKVTGTATPILTVGQDKRFIQEGDEVNATCSAPGERGPFIFSFSVDNKEVHEGPTESPNYNVKLQLKKSGHNKLTCQYKVKLYSDTVKSDDSTPVIIDVKEINVQVSLTVNPSTTIFEADKFQVLCKVTPQNWMQNVSLMKGGNILNSGPGRTEHSSAAAQASDAGEYMCKVEVNAVSKIGQEMLTVKELFSTPTMRSVPEEPFEGDSVQLICQSANISLERIKQVKYSIFKNGIPLPLSNRPDPMVVIAGPSSDGNYTCLAEAKSISKKSPLIIFKSKVLASRPQISVKGTVILGRNFQVKCNSSGTLPINYTLFRGNTSLGTQTVYSALKDALFTTNISRKEHISSFWCRAQNSGSKKYTDGGRLNTFVVEPLGKPFLTTLPVPENVEEGKELILICNVPSGTPPITFKWFSTGSKPHLHTGTVNTSYSNHTMQWMEIKDSAEYYCEASNAANRDSSNRVSIKVSLATWKKGLIVVVCLLVVAALVIAFIVRYKAKRGKRETTTELSVKPAGPKSDDSLAVNMDHETAFLNKDAVSLSDTTERNASGWT</sequence>
<feature type="signal peptide" evidence="18">
    <location>
        <begin position="1"/>
        <end position="33"/>
    </location>
</feature>
<proteinExistence type="predicted"/>
<dbReference type="Gene3D" id="2.60.40.10">
    <property type="entry name" value="Immunoglobulins"/>
    <property type="match status" value="5"/>
</dbReference>
<keyword evidence="21" id="KW-1185">Reference proteome</keyword>
<evidence type="ECO:0000256" key="11">
    <source>
        <dbReference type="ARBA" id="ARBA00022989"/>
    </source>
</evidence>
<evidence type="ECO:0000256" key="1">
    <source>
        <dbReference type="ARBA" id="ARBA00004251"/>
    </source>
</evidence>
<evidence type="ECO:0000256" key="7">
    <source>
        <dbReference type="ARBA" id="ARBA00022729"/>
    </source>
</evidence>
<dbReference type="PANTHER" id="PTHR11481:SF5">
    <property type="entry name" value="PLATELET ENDOTHELIAL CELL ADHESION MOLECULE"/>
    <property type="match status" value="1"/>
</dbReference>
<dbReference type="SMART" id="SM00409">
    <property type="entry name" value="IG"/>
    <property type="match status" value="4"/>
</dbReference>
<evidence type="ECO:0000256" key="13">
    <source>
        <dbReference type="ARBA" id="ARBA00023157"/>
    </source>
</evidence>
<accession>A0ABD1JJ00</accession>
<evidence type="ECO:0000256" key="5">
    <source>
        <dbReference type="ARBA" id="ARBA00022553"/>
    </source>
</evidence>
<dbReference type="InterPro" id="IPR007110">
    <property type="entry name" value="Ig-like_dom"/>
</dbReference>
<keyword evidence="9" id="KW-0130">Cell adhesion</keyword>
<evidence type="ECO:0000256" key="16">
    <source>
        <dbReference type="ARBA" id="ARBA00049765"/>
    </source>
</evidence>
<evidence type="ECO:0000256" key="3">
    <source>
        <dbReference type="ARBA" id="ARBA00004285"/>
    </source>
</evidence>
<keyword evidence="11 17" id="KW-1133">Transmembrane helix</keyword>
<evidence type="ECO:0000256" key="12">
    <source>
        <dbReference type="ARBA" id="ARBA00023136"/>
    </source>
</evidence>
<comment type="caution">
    <text evidence="20">The sequence shown here is derived from an EMBL/GenBank/DDBJ whole genome shotgun (WGS) entry which is preliminary data.</text>
</comment>
<keyword evidence="6 17" id="KW-0812">Transmembrane</keyword>
<dbReference type="GO" id="GO:0070161">
    <property type="term" value="C:anchoring junction"/>
    <property type="evidence" value="ECO:0007669"/>
    <property type="project" value="UniProtKB-SubCell"/>
</dbReference>
<evidence type="ECO:0000313" key="20">
    <source>
        <dbReference type="EMBL" id="KAL2087139.1"/>
    </source>
</evidence>
<dbReference type="InterPro" id="IPR050488">
    <property type="entry name" value="Ig_Fc_receptor"/>
</dbReference>
<dbReference type="GO" id="GO:0007155">
    <property type="term" value="P:cell adhesion"/>
    <property type="evidence" value="ECO:0007669"/>
    <property type="project" value="UniProtKB-KW"/>
</dbReference>
<dbReference type="SUPFAM" id="SSF48726">
    <property type="entry name" value="Immunoglobulin"/>
    <property type="match status" value="4"/>
</dbReference>
<evidence type="ECO:0000256" key="8">
    <source>
        <dbReference type="ARBA" id="ARBA00022737"/>
    </source>
</evidence>